<dbReference type="EMBL" id="MRWE01000018">
    <property type="protein sequence ID" value="ORJ25228.1"/>
    <property type="molecule type" value="Genomic_DNA"/>
</dbReference>
<sequence length="72" mass="8311">MLFYMNLYFCTVLTIRDTITDITGMHQLKAFLCAKDLTKNGVFIRGLLSLQWQTVDQVFSDLSNDRDSQLMA</sequence>
<protein>
    <submittedName>
        <fullName evidence="1">Uncharacterized protein</fullName>
    </submittedName>
</protein>
<name>A0A1X0WEJ8_9GAMM</name>
<keyword evidence="2" id="KW-1185">Reference proteome</keyword>
<proteinExistence type="predicted"/>
<dbReference type="STRING" id="1646377.BS640_12410"/>
<reference evidence="1 2" key="1">
    <citation type="journal article" date="2017" name="Int. J. Syst. Evol. Microbiol.">
        <title>Rouxiella badensis sp. nov. and Rouxiella silvae sp. nov. isolated from peat bog soil in Germany and emendation of the genus description.</title>
        <authorList>
            <person name="Le Fleche-Mateos A."/>
            <person name="Kugler J.H."/>
            <person name="Hansen S.H."/>
            <person name="Syldatk C."/>
            <person name="Hausmann R."/>
            <person name="Lomprez F."/>
            <person name="Vandenbogaert M."/>
            <person name="Manuguerra J.C."/>
            <person name="Grimont P.A."/>
        </authorList>
    </citation>
    <scope>NUCLEOTIDE SEQUENCE [LARGE SCALE GENOMIC DNA]</scope>
    <source>
        <strain evidence="1 2">DSM 100043</strain>
    </source>
</reference>
<evidence type="ECO:0000313" key="1">
    <source>
        <dbReference type="EMBL" id="ORJ25228.1"/>
    </source>
</evidence>
<comment type="caution">
    <text evidence="1">The sequence shown here is derived from an EMBL/GenBank/DDBJ whole genome shotgun (WGS) entry which is preliminary data.</text>
</comment>
<accession>A0A1X0WEJ8</accession>
<evidence type="ECO:0000313" key="2">
    <source>
        <dbReference type="Proteomes" id="UP000192536"/>
    </source>
</evidence>
<dbReference type="Proteomes" id="UP000192536">
    <property type="component" value="Unassembled WGS sequence"/>
</dbReference>
<organism evidence="1 2">
    <name type="scientific">Rouxiella badensis</name>
    <dbReference type="NCBI Taxonomy" id="1646377"/>
    <lineage>
        <taxon>Bacteria</taxon>
        <taxon>Pseudomonadati</taxon>
        <taxon>Pseudomonadota</taxon>
        <taxon>Gammaproteobacteria</taxon>
        <taxon>Enterobacterales</taxon>
        <taxon>Yersiniaceae</taxon>
        <taxon>Rouxiella</taxon>
    </lineage>
</organism>
<dbReference type="AlphaFoldDB" id="A0A1X0WEJ8"/>
<gene>
    <name evidence="1" type="ORF">BS640_12410</name>
</gene>